<evidence type="ECO:0000256" key="1">
    <source>
        <dbReference type="ARBA" id="ARBA00004141"/>
    </source>
</evidence>
<dbReference type="GO" id="GO:0016020">
    <property type="term" value="C:membrane"/>
    <property type="evidence" value="ECO:0007669"/>
    <property type="project" value="UniProtKB-SubCell"/>
</dbReference>
<evidence type="ECO:0000256" key="2">
    <source>
        <dbReference type="ARBA" id="ARBA00022692"/>
    </source>
</evidence>
<dbReference type="AlphaFoldDB" id="A0A7X0EF63"/>
<sequence>MGSNRPLAWTILALAVGLLCATWPLVIRRERRHLALTVRALAIPLAAFGAAVAWALAQTIPGVGPAAPAVWAAAGQVLDQAGLSTPVSPSLSVDPYATKVGVMRLLTYGGVFWLAVQHGRLSRRPFRVVEALSVIAIVYAGYGLLEYASGTETILSMPKWAYIGELTSTFVNRNSYATFAGLGVLCCVAAVAHRLEDRRPGLAPLLLHLRRRTALKAVGAIMVLMALFCTGSRAGIIASLLALASQGLFLWMLTGRLAPRRAAVVLLGWGGLIGVSAAWLLMMSDTFAANGFDRALVYRLTWSAVMERPWQGMGLGTFSAAFEALRTPVLVLPWREAHDTYLELMFELGIPAVAALLAAVVWAAAHLVRAVLRPGANGGLVALALAGTVLMATHSLVDFSAQMPAVTMFWLTLLGSGVAQTRVGRTSTGAPAAGAIESVPA</sequence>
<comment type="caution">
    <text evidence="7">The sequence shown here is derived from an EMBL/GenBank/DDBJ whole genome shotgun (WGS) entry which is preliminary data.</text>
</comment>
<keyword evidence="7" id="KW-0436">Ligase</keyword>
<keyword evidence="3 5" id="KW-1133">Transmembrane helix</keyword>
<feature type="transmembrane region" description="Helical" evidence="5">
    <location>
        <begin position="96"/>
        <end position="116"/>
    </location>
</feature>
<feature type="transmembrane region" description="Helical" evidence="5">
    <location>
        <begin position="38"/>
        <end position="57"/>
    </location>
</feature>
<dbReference type="PANTHER" id="PTHR37422:SF23">
    <property type="entry name" value="TEICHURONIC ACID BIOSYNTHESIS PROTEIN TUAE"/>
    <property type="match status" value="1"/>
</dbReference>
<dbReference type="Pfam" id="PF04932">
    <property type="entry name" value="Wzy_C"/>
    <property type="match status" value="1"/>
</dbReference>
<keyword evidence="4 5" id="KW-0472">Membrane</keyword>
<reference evidence="7 8" key="1">
    <citation type="submission" date="2020-08" db="EMBL/GenBank/DDBJ databases">
        <title>Genomic Encyclopedia of Type Strains, Phase IV (KMG-IV): sequencing the most valuable type-strain genomes for metagenomic binning, comparative biology and taxonomic classification.</title>
        <authorList>
            <person name="Goeker M."/>
        </authorList>
    </citation>
    <scope>NUCLEOTIDE SEQUENCE [LARGE SCALE GENOMIC DNA]</scope>
    <source>
        <strain evidence="7 8">DSM 22198</strain>
    </source>
</reference>
<feature type="transmembrane region" description="Helical" evidence="5">
    <location>
        <begin position="213"/>
        <end position="228"/>
    </location>
</feature>
<feature type="transmembrane region" description="Helical" evidence="5">
    <location>
        <begin position="234"/>
        <end position="253"/>
    </location>
</feature>
<accession>A0A7X0EF63</accession>
<evidence type="ECO:0000256" key="4">
    <source>
        <dbReference type="ARBA" id="ARBA00023136"/>
    </source>
</evidence>
<dbReference type="InterPro" id="IPR051533">
    <property type="entry name" value="WaaL-like"/>
</dbReference>
<evidence type="ECO:0000313" key="8">
    <source>
        <dbReference type="Proteomes" id="UP000539175"/>
    </source>
</evidence>
<dbReference type="GO" id="GO:0016874">
    <property type="term" value="F:ligase activity"/>
    <property type="evidence" value="ECO:0007669"/>
    <property type="project" value="UniProtKB-KW"/>
</dbReference>
<feature type="transmembrane region" description="Helical" evidence="5">
    <location>
        <begin position="128"/>
        <end position="145"/>
    </location>
</feature>
<comment type="subcellular location">
    <subcellularLocation>
        <location evidence="1">Membrane</location>
        <topology evidence="1">Multi-pass membrane protein</topology>
    </subcellularLocation>
</comment>
<evidence type="ECO:0000259" key="6">
    <source>
        <dbReference type="Pfam" id="PF04932"/>
    </source>
</evidence>
<feature type="transmembrane region" description="Helical" evidence="5">
    <location>
        <begin position="380"/>
        <end position="397"/>
    </location>
</feature>
<feature type="transmembrane region" description="Helical" evidence="5">
    <location>
        <begin position="348"/>
        <end position="368"/>
    </location>
</feature>
<evidence type="ECO:0000313" key="7">
    <source>
        <dbReference type="EMBL" id="MBB6253695.1"/>
    </source>
</evidence>
<feature type="transmembrane region" description="Helical" evidence="5">
    <location>
        <begin position="403"/>
        <end position="419"/>
    </location>
</feature>
<feature type="domain" description="O-antigen ligase-related" evidence="6">
    <location>
        <begin position="220"/>
        <end position="356"/>
    </location>
</feature>
<keyword evidence="2 5" id="KW-0812">Transmembrane</keyword>
<organism evidence="7 8">
    <name type="scientific">Nitrospirillum iridis</name>
    <dbReference type="NCBI Taxonomy" id="765888"/>
    <lineage>
        <taxon>Bacteria</taxon>
        <taxon>Pseudomonadati</taxon>
        <taxon>Pseudomonadota</taxon>
        <taxon>Alphaproteobacteria</taxon>
        <taxon>Rhodospirillales</taxon>
        <taxon>Azospirillaceae</taxon>
        <taxon>Nitrospirillum</taxon>
    </lineage>
</organism>
<protein>
    <submittedName>
        <fullName evidence="7">O-antigen ligase</fullName>
    </submittedName>
</protein>
<dbReference type="EMBL" id="JACIIZ010000013">
    <property type="protein sequence ID" value="MBB6253695.1"/>
    <property type="molecule type" value="Genomic_DNA"/>
</dbReference>
<feature type="transmembrane region" description="Helical" evidence="5">
    <location>
        <begin position="175"/>
        <end position="192"/>
    </location>
</feature>
<feature type="transmembrane region" description="Helical" evidence="5">
    <location>
        <begin position="6"/>
        <end position="26"/>
    </location>
</feature>
<evidence type="ECO:0000256" key="3">
    <source>
        <dbReference type="ARBA" id="ARBA00022989"/>
    </source>
</evidence>
<dbReference type="RefSeq" id="WP_184804763.1">
    <property type="nucleotide sequence ID" value="NZ_JACIIZ010000013.1"/>
</dbReference>
<proteinExistence type="predicted"/>
<keyword evidence="8" id="KW-1185">Reference proteome</keyword>
<dbReference type="InterPro" id="IPR007016">
    <property type="entry name" value="O-antigen_ligase-rel_domated"/>
</dbReference>
<evidence type="ECO:0000256" key="5">
    <source>
        <dbReference type="SAM" id="Phobius"/>
    </source>
</evidence>
<gene>
    <name evidence="7" type="ORF">FHS74_004271</name>
</gene>
<dbReference type="PANTHER" id="PTHR37422">
    <property type="entry name" value="TEICHURONIC ACID BIOSYNTHESIS PROTEIN TUAE"/>
    <property type="match status" value="1"/>
</dbReference>
<feature type="transmembrane region" description="Helical" evidence="5">
    <location>
        <begin position="262"/>
        <end position="282"/>
    </location>
</feature>
<dbReference type="Proteomes" id="UP000539175">
    <property type="component" value="Unassembled WGS sequence"/>
</dbReference>
<name>A0A7X0EF63_9PROT</name>